<dbReference type="KEGG" id="bip:Bint_2884"/>
<gene>
    <name evidence="1" type="ordered locus">Bint_2884</name>
</gene>
<dbReference type="AlphaFoldDB" id="G0EIC3"/>
<dbReference type="Gene3D" id="3.40.50.2300">
    <property type="match status" value="2"/>
</dbReference>
<dbReference type="Proteomes" id="UP000008522">
    <property type="component" value="Chromosome"/>
</dbReference>
<protein>
    <recommendedName>
        <fullName evidence="3">ABC transporter substrate-binding protein</fullName>
    </recommendedName>
</protein>
<keyword evidence="2" id="KW-1185">Reference proteome</keyword>
<proteinExistence type="predicted"/>
<dbReference type="PROSITE" id="PS51257">
    <property type="entry name" value="PROKAR_LIPOPROTEIN"/>
    <property type="match status" value="1"/>
</dbReference>
<evidence type="ECO:0008006" key="3">
    <source>
        <dbReference type="Google" id="ProtNLM"/>
    </source>
</evidence>
<dbReference type="HOGENOM" id="CLU_846406_0_0_12"/>
<sequence length="329" mass="37467">MMINQLKIIFFILIFFVISCSDEESSKETTIISIIKEKNTRRYNSIEKGLLDQINSDGMDVQINFYSLDNDELSIIRTANNVRDDNSSIAIVIGENATLLSMNIIVPQTIIFAGCFDDLSVSNINRNNIQNNNITGVYINLDITKYIKIISDKNVANIAYLYTKNSEMSANISKYIARYCRNENIIYYPLIIDDNLNSHNLEDAIKSKDIDYLILADEDYINDNIYSIAYLCDKYSIPLINTDVSEAVNTAILFSLDFNYYYLGRQLALLLNDVINNNGKTEGLGFVQLSDSYKILVNEDIAEEYDIKLTEEILDISSLLIKDGKVIKK</sequence>
<reference evidence="1 2" key="1">
    <citation type="journal article" date="2011" name="BMC Genomics">
        <title>Complete genome sequence of Brachyspira intermedia reveals unique genomic features in Brachyspira species and phage-mediated horizontal gene transfer.</title>
        <authorList>
            <person name="Hafstrom T."/>
            <person name="Jansson D.S."/>
            <person name="Segerman B."/>
        </authorList>
    </citation>
    <scope>NUCLEOTIDE SEQUENCE [LARGE SCALE GENOMIC DNA]</scope>
    <source>
        <strain evidence="2">ATCC 51140 / PWS/A</strain>
    </source>
</reference>
<name>G0EIC3_BRAIP</name>
<dbReference type="PANTHER" id="PTHR35271">
    <property type="entry name" value="ABC TRANSPORTER, SUBSTRATE-BINDING LIPOPROTEIN-RELATED"/>
    <property type="match status" value="1"/>
</dbReference>
<dbReference type="OrthoDB" id="306027at2"/>
<dbReference type="Pfam" id="PF04392">
    <property type="entry name" value="ABC_sub_bind"/>
    <property type="match status" value="1"/>
</dbReference>
<dbReference type="eggNOG" id="COG2984">
    <property type="taxonomic scope" value="Bacteria"/>
</dbReference>
<accession>G0EIC3</accession>
<evidence type="ECO:0000313" key="1">
    <source>
        <dbReference type="EMBL" id="AEM23478.1"/>
    </source>
</evidence>
<dbReference type="RefSeq" id="WP_014489262.1">
    <property type="nucleotide sequence ID" value="NC_017243.1"/>
</dbReference>
<dbReference type="InterPro" id="IPR007487">
    <property type="entry name" value="ABC_transpt-TYRBP-like"/>
</dbReference>
<evidence type="ECO:0000313" key="2">
    <source>
        <dbReference type="Proteomes" id="UP000008522"/>
    </source>
</evidence>
<dbReference type="EMBL" id="CP002874">
    <property type="protein sequence ID" value="AEM23478.1"/>
    <property type="molecule type" value="Genomic_DNA"/>
</dbReference>
<dbReference type="PATRIC" id="fig|1045858.4.peg.2882"/>
<dbReference type="PANTHER" id="PTHR35271:SF1">
    <property type="entry name" value="ABC TRANSPORTER, SUBSTRATE-BINDING LIPOPROTEIN"/>
    <property type="match status" value="1"/>
</dbReference>
<organism evidence="1 2">
    <name type="scientific">Brachyspira intermedia (strain ATCC 51140 / PWS/A)</name>
    <name type="common">Serpulina intermedia</name>
    <dbReference type="NCBI Taxonomy" id="1045858"/>
    <lineage>
        <taxon>Bacteria</taxon>
        <taxon>Pseudomonadati</taxon>
        <taxon>Spirochaetota</taxon>
        <taxon>Spirochaetia</taxon>
        <taxon>Brachyspirales</taxon>
        <taxon>Brachyspiraceae</taxon>
        <taxon>Brachyspira</taxon>
    </lineage>
</organism>
<dbReference type="GeneID" id="44971369"/>